<reference evidence="16" key="1">
    <citation type="submission" date="2025-08" db="UniProtKB">
        <authorList>
            <consortium name="RefSeq"/>
        </authorList>
    </citation>
    <scope>IDENTIFICATION</scope>
    <source>
        <tissue evidence="16">Tentacle</tissue>
    </source>
</reference>
<dbReference type="InterPro" id="IPR038654">
    <property type="entry name" value="PINIT_sf"/>
</dbReference>
<feature type="domain" description="PINIT" evidence="14">
    <location>
        <begin position="94"/>
        <end position="257"/>
    </location>
</feature>
<comment type="similarity">
    <text evidence="3">Belongs to the PIAS family.</text>
</comment>
<evidence type="ECO:0000256" key="2">
    <source>
        <dbReference type="ARBA" id="ARBA00004718"/>
    </source>
</evidence>
<evidence type="ECO:0000256" key="3">
    <source>
        <dbReference type="ARBA" id="ARBA00005383"/>
    </source>
</evidence>
<dbReference type="InterPro" id="IPR036361">
    <property type="entry name" value="SAP_dom_sf"/>
</dbReference>
<evidence type="ECO:0000256" key="8">
    <source>
        <dbReference type="ARBA" id="ARBA00022833"/>
    </source>
</evidence>
<evidence type="ECO:0000313" key="16">
    <source>
        <dbReference type="RefSeq" id="XP_031550615.1"/>
    </source>
</evidence>
<evidence type="ECO:0000256" key="11">
    <source>
        <dbReference type="SAM" id="MobiDB-lite"/>
    </source>
</evidence>
<dbReference type="UniPathway" id="UPA00886"/>
<dbReference type="PANTHER" id="PTHR10782">
    <property type="entry name" value="ZINC FINGER MIZ DOMAIN-CONTAINING PROTEIN"/>
    <property type="match status" value="1"/>
</dbReference>
<dbReference type="GO" id="GO:0016925">
    <property type="term" value="P:protein sumoylation"/>
    <property type="evidence" value="ECO:0007669"/>
    <property type="project" value="UniProtKB-UniPathway"/>
</dbReference>
<dbReference type="Gene3D" id="1.10.720.30">
    <property type="entry name" value="SAP domain"/>
    <property type="match status" value="1"/>
</dbReference>
<dbReference type="InterPro" id="IPR003034">
    <property type="entry name" value="SAP_dom"/>
</dbReference>
<evidence type="ECO:0000259" key="13">
    <source>
        <dbReference type="PROSITE" id="PS51044"/>
    </source>
</evidence>
<name>A0A6P8HDH4_ACTTE</name>
<dbReference type="RefSeq" id="XP_031550615.1">
    <property type="nucleotide sequence ID" value="XM_031694755.1"/>
</dbReference>
<dbReference type="GO" id="GO:0003712">
    <property type="term" value="F:transcription coregulator activity"/>
    <property type="evidence" value="ECO:0007669"/>
    <property type="project" value="TreeGrafter"/>
</dbReference>
<accession>A0A6P8HDH4</accession>
<organism evidence="15 16">
    <name type="scientific">Actinia tenebrosa</name>
    <name type="common">Australian red waratah sea anemone</name>
    <dbReference type="NCBI Taxonomy" id="6105"/>
    <lineage>
        <taxon>Eukaryota</taxon>
        <taxon>Metazoa</taxon>
        <taxon>Cnidaria</taxon>
        <taxon>Anthozoa</taxon>
        <taxon>Hexacorallia</taxon>
        <taxon>Actiniaria</taxon>
        <taxon>Actiniidae</taxon>
        <taxon>Actinia</taxon>
    </lineage>
</organism>
<evidence type="ECO:0000256" key="6">
    <source>
        <dbReference type="ARBA" id="ARBA00022771"/>
    </source>
</evidence>
<dbReference type="Gene3D" id="3.30.40.10">
    <property type="entry name" value="Zinc/RING finger domain, C3HC4 (zinc finger)"/>
    <property type="match status" value="1"/>
</dbReference>
<dbReference type="InterPro" id="IPR004181">
    <property type="entry name" value="Znf_MIZ"/>
</dbReference>
<dbReference type="KEGG" id="aten:116288044"/>
<dbReference type="GO" id="GO:0061665">
    <property type="term" value="F:SUMO ligase activity"/>
    <property type="evidence" value="ECO:0007669"/>
    <property type="project" value="TreeGrafter"/>
</dbReference>
<dbReference type="FunCoup" id="A0A6P8HDH4">
    <property type="interactions" value="3445"/>
</dbReference>
<evidence type="ECO:0000256" key="1">
    <source>
        <dbReference type="ARBA" id="ARBA00004123"/>
    </source>
</evidence>
<comment type="pathway">
    <text evidence="2">Protein modification; protein sumoylation.</text>
</comment>
<feature type="region of interest" description="Disordered" evidence="11">
    <location>
        <begin position="494"/>
        <end position="517"/>
    </location>
</feature>
<dbReference type="GO" id="GO:0005634">
    <property type="term" value="C:nucleus"/>
    <property type="evidence" value="ECO:0007669"/>
    <property type="project" value="UniProtKB-SubCell"/>
</dbReference>
<dbReference type="GO" id="GO:0008270">
    <property type="term" value="F:zinc ion binding"/>
    <property type="evidence" value="ECO:0007669"/>
    <property type="project" value="UniProtKB-KW"/>
</dbReference>
<feature type="region of interest" description="Disordered" evidence="11">
    <location>
        <begin position="429"/>
        <end position="471"/>
    </location>
</feature>
<dbReference type="GO" id="GO:0000785">
    <property type="term" value="C:chromatin"/>
    <property type="evidence" value="ECO:0007669"/>
    <property type="project" value="TreeGrafter"/>
</dbReference>
<feature type="domain" description="SP-RING-type" evidence="13">
    <location>
        <begin position="289"/>
        <end position="370"/>
    </location>
</feature>
<feature type="domain" description="SAP" evidence="12">
    <location>
        <begin position="11"/>
        <end position="45"/>
    </location>
</feature>
<dbReference type="Gene3D" id="2.60.120.780">
    <property type="entry name" value="PINIT domain"/>
    <property type="match status" value="1"/>
</dbReference>
<dbReference type="InParanoid" id="A0A6P8HDH4"/>
<dbReference type="SUPFAM" id="SSF68906">
    <property type="entry name" value="SAP domain"/>
    <property type="match status" value="1"/>
</dbReference>
<dbReference type="OrthoDB" id="10263264at2759"/>
<evidence type="ECO:0000256" key="9">
    <source>
        <dbReference type="ARBA" id="ARBA00023242"/>
    </source>
</evidence>
<dbReference type="InterPro" id="IPR023321">
    <property type="entry name" value="PINIT"/>
</dbReference>
<proteinExistence type="inferred from homology"/>
<gene>
    <name evidence="16" type="primary">LOC116288044</name>
</gene>
<keyword evidence="8" id="KW-0862">Zinc</keyword>
<evidence type="ECO:0000259" key="12">
    <source>
        <dbReference type="PROSITE" id="PS50800"/>
    </source>
</evidence>
<dbReference type="PROSITE" id="PS51044">
    <property type="entry name" value="ZF_SP_RING"/>
    <property type="match status" value="1"/>
</dbReference>
<keyword evidence="5" id="KW-0479">Metal-binding</keyword>
<feature type="compositionally biased region" description="Acidic residues" evidence="11">
    <location>
        <begin position="433"/>
        <end position="464"/>
    </location>
</feature>
<comment type="subcellular location">
    <subcellularLocation>
        <location evidence="1">Nucleus</location>
    </subcellularLocation>
</comment>
<dbReference type="FunFam" id="2.60.120.780:FF:000001">
    <property type="entry name" value="E3 SUMO-protein ligase PIAS2 isoform X1"/>
    <property type="match status" value="1"/>
</dbReference>
<dbReference type="AlphaFoldDB" id="A0A6P8HDH4"/>
<protein>
    <submittedName>
        <fullName evidence="16">E3 SUMO-protein ligase PIAS3-like isoform X1</fullName>
    </submittedName>
</protein>
<evidence type="ECO:0000313" key="15">
    <source>
        <dbReference type="Proteomes" id="UP000515163"/>
    </source>
</evidence>
<dbReference type="GeneID" id="116288044"/>
<evidence type="ECO:0000259" key="14">
    <source>
        <dbReference type="PROSITE" id="PS51466"/>
    </source>
</evidence>
<dbReference type="PROSITE" id="PS50800">
    <property type="entry name" value="SAP"/>
    <property type="match status" value="1"/>
</dbReference>
<dbReference type="Pfam" id="PF14324">
    <property type="entry name" value="PINIT"/>
    <property type="match status" value="1"/>
</dbReference>
<dbReference type="FunFam" id="1.10.720.30:FF:000001">
    <property type="entry name" value="E3 SUMO-protein ligase PIAS2 isoform 1"/>
    <property type="match status" value="1"/>
</dbReference>
<sequence>MDEVAELRHMLMGFRVSELQVLLGFAGRSKSGRKHELMGRALQLLKCEGNYQIRAKIKDLYRQRYPRKLSSPPPRAAPPGRVCIVPQSVPVRGREPPNGIPVHPDVRLISLPFFEYIDDLVRPTSLVPRGMSQFQESYVVFHLTPRQVNLITTSRDIRPNSKNEYTVQVQIRFCLFETSCEQEDNFPSSLCVKVNGKICPLPGYVPPGTTEAKRPSRPINITSLCRLSSTVPNHVHITWTPRNGQRHVVVIRQVRQVTSSCLMQKLKAKGYRNPDHSRALIKEKLAHDPESEVATTSLRVTLLCPLGKTRMTLPCRASTCNHLQCFDLALYLQMNERKTTWVCPVCDKKALYKDIFLDGLFREILDSAHCKEIAFYEDGSWRPIDQDGQDQESKAAVKAIIASNNSLQKSVIKASSETSSFQKREAEIIDLTGDSDSDDDDTDDDDNDDDDDDEERDEGIDAGDDDKSMDTDMSLYREQISSTKISSSINGYPKRVSSSSVIMPPSSSTSRSMAGSSSSSSLFNHPNFYSLPHQLEFPGLELYRFLNDDFAPNMYLSDQSSLLDQLGGASNVIHLD</sequence>
<dbReference type="InterPro" id="IPR013083">
    <property type="entry name" value="Znf_RING/FYVE/PHD"/>
</dbReference>
<dbReference type="Pfam" id="PF02891">
    <property type="entry name" value="zf-MIZ"/>
    <property type="match status" value="1"/>
</dbReference>
<dbReference type="GO" id="GO:0006357">
    <property type="term" value="P:regulation of transcription by RNA polymerase II"/>
    <property type="evidence" value="ECO:0007669"/>
    <property type="project" value="TreeGrafter"/>
</dbReference>
<keyword evidence="6 10" id="KW-0863">Zinc-finger</keyword>
<dbReference type="SMART" id="SM00513">
    <property type="entry name" value="SAP"/>
    <property type="match status" value="1"/>
</dbReference>
<keyword evidence="4" id="KW-0808">Transferase</keyword>
<dbReference type="Proteomes" id="UP000515163">
    <property type="component" value="Unplaced"/>
</dbReference>
<dbReference type="PANTHER" id="PTHR10782:SF94">
    <property type="entry name" value="SUPPRESSOR OF VARIEGATION 2-10, ISOFORM I"/>
    <property type="match status" value="1"/>
</dbReference>
<dbReference type="Pfam" id="PF02037">
    <property type="entry name" value="SAP"/>
    <property type="match status" value="1"/>
</dbReference>
<evidence type="ECO:0000256" key="4">
    <source>
        <dbReference type="ARBA" id="ARBA00022679"/>
    </source>
</evidence>
<keyword evidence="7" id="KW-0833">Ubl conjugation pathway</keyword>
<evidence type="ECO:0000256" key="5">
    <source>
        <dbReference type="ARBA" id="ARBA00022723"/>
    </source>
</evidence>
<keyword evidence="15" id="KW-1185">Reference proteome</keyword>
<evidence type="ECO:0000256" key="7">
    <source>
        <dbReference type="ARBA" id="ARBA00022786"/>
    </source>
</evidence>
<keyword evidence="9" id="KW-0539">Nucleus</keyword>
<evidence type="ECO:0000256" key="10">
    <source>
        <dbReference type="PROSITE-ProRule" id="PRU00452"/>
    </source>
</evidence>
<feature type="compositionally biased region" description="Low complexity" evidence="11">
    <location>
        <begin position="497"/>
        <end position="517"/>
    </location>
</feature>
<dbReference type="PROSITE" id="PS51466">
    <property type="entry name" value="PINIT"/>
    <property type="match status" value="1"/>
</dbReference>